<sequence>MSASEPTDRQPGPQRPRGSAAPGAQAARVLLLRDFDLGTLVAIRHEVERLCGLWGLTGLGLYRFVVAVNEITTNAVRHGGGSGRLRLWHVGRRLYCRIDDRGPGGAADPGRLPDPGSPEGRGLWLARQNVARLTLRSDPAGTTIELEAS</sequence>
<dbReference type="PANTHER" id="PTHR35526">
    <property type="entry name" value="ANTI-SIGMA-F FACTOR RSBW-RELATED"/>
    <property type="match status" value="1"/>
</dbReference>
<keyword evidence="1" id="KW-0723">Serine/threonine-protein kinase</keyword>
<feature type="domain" description="Histidine kinase/HSP90-like ATPase" evidence="3">
    <location>
        <begin position="36"/>
        <end position="146"/>
    </location>
</feature>
<dbReference type="KEGG" id="noa:BKM31_20175"/>
<evidence type="ECO:0000256" key="2">
    <source>
        <dbReference type="SAM" id="MobiDB-lite"/>
    </source>
</evidence>
<keyword evidence="1" id="KW-0418">Kinase</keyword>
<keyword evidence="1" id="KW-0808">Transferase</keyword>
<feature type="region of interest" description="Disordered" evidence="2">
    <location>
        <begin position="1"/>
        <end position="23"/>
    </location>
</feature>
<name>A0A1U9ZZU6_9ACTN</name>
<proteinExistence type="predicted"/>
<dbReference type="InterPro" id="IPR036890">
    <property type="entry name" value="HATPase_C_sf"/>
</dbReference>
<gene>
    <name evidence="4" type="ORF">BKM31_20175</name>
</gene>
<accession>A0A1U9ZZU6</accession>
<protein>
    <recommendedName>
        <fullName evidence="3">Histidine kinase/HSP90-like ATPase domain-containing protein</fullName>
    </recommendedName>
</protein>
<dbReference type="InterPro" id="IPR003594">
    <property type="entry name" value="HATPase_dom"/>
</dbReference>
<dbReference type="Proteomes" id="UP000190797">
    <property type="component" value="Chromosome"/>
</dbReference>
<dbReference type="CDD" id="cd16936">
    <property type="entry name" value="HATPase_RsbW-like"/>
    <property type="match status" value="1"/>
</dbReference>
<dbReference type="EMBL" id="CP017717">
    <property type="protein sequence ID" value="AQZ63472.1"/>
    <property type="molecule type" value="Genomic_DNA"/>
</dbReference>
<dbReference type="STRING" id="1909395.BKM31_20175"/>
<feature type="region of interest" description="Disordered" evidence="2">
    <location>
        <begin position="101"/>
        <end position="120"/>
    </location>
</feature>
<evidence type="ECO:0000313" key="4">
    <source>
        <dbReference type="EMBL" id="AQZ63472.1"/>
    </source>
</evidence>
<evidence type="ECO:0000259" key="3">
    <source>
        <dbReference type="Pfam" id="PF13581"/>
    </source>
</evidence>
<dbReference type="AlphaFoldDB" id="A0A1U9ZZU6"/>
<dbReference type="Pfam" id="PF13581">
    <property type="entry name" value="HATPase_c_2"/>
    <property type="match status" value="1"/>
</dbReference>
<evidence type="ECO:0000256" key="1">
    <source>
        <dbReference type="ARBA" id="ARBA00022527"/>
    </source>
</evidence>
<dbReference type="SUPFAM" id="SSF55874">
    <property type="entry name" value="ATPase domain of HSP90 chaperone/DNA topoisomerase II/histidine kinase"/>
    <property type="match status" value="1"/>
</dbReference>
<dbReference type="InterPro" id="IPR050267">
    <property type="entry name" value="Anti-sigma-factor_SerPK"/>
</dbReference>
<dbReference type="GO" id="GO:0004674">
    <property type="term" value="F:protein serine/threonine kinase activity"/>
    <property type="evidence" value="ECO:0007669"/>
    <property type="project" value="UniProtKB-KW"/>
</dbReference>
<evidence type="ECO:0000313" key="5">
    <source>
        <dbReference type="Proteomes" id="UP000190797"/>
    </source>
</evidence>
<reference evidence="5" key="1">
    <citation type="journal article" date="2017" name="Med. Chem. Commun.">
        <title>Nonomuraea sp. ATCC 55076 harbours the largest actinomycete chromosome to date and the kistamicin biosynthetic gene cluster.</title>
        <authorList>
            <person name="Nazari B."/>
            <person name="Forneris C.C."/>
            <person name="Gibson M.I."/>
            <person name="Moon K."/>
            <person name="Schramma K.R."/>
            <person name="Seyedsayamdost M.R."/>
        </authorList>
    </citation>
    <scope>NUCLEOTIDE SEQUENCE [LARGE SCALE GENOMIC DNA]</scope>
    <source>
        <strain evidence="5">ATCC 55076</strain>
    </source>
</reference>
<dbReference type="Gene3D" id="3.30.565.10">
    <property type="entry name" value="Histidine kinase-like ATPase, C-terminal domain"/>
    <property type="match status" value="1"/>
</dbReference>
<keyword evidence="5" id="KW-1185">Reference proteome</keyword>
<dbReference type="PANTHER" id="PTHR35526:SF3">
    <property type="entry name" value="ANTI-SIGMA-F FACTOR RSBW"/>
    <property type="match status" value="1"/>
</dbReference>
<organism evidence="4 5">
    <name type="scientific">[Actinomadura] parvosata subsp. kistnae</name>
    <dbReference type="NCBI Taxonomy" id="1909395"/>
    <lineage>
        <taxon>Bacteria</taxon>
        <taxon>Bacillati</taxon>
        <taxon>Actinomycetota</taxon>
        <taxon>Actinomycetes</taxon>
        <taxon>Streptosporangiales</taxon>
        <taxon>Streptosporangiaceae</taxon>
        <taxon>Nonomuraea</taxon>
    </lineage>
</organism>